<comment type="caution">
    <text evidence="2">The sequence shown here is derived from an EMBL/GenBank/DDBJ whole genome shotgun (WGS) entry which is preliminary data.</text>
</comment>
<sequence>MPNIPPPRSFFSRQRTPILIVLGGGLFIGLKWRAVMQRSEEAKRASAKGSYHVDAGERSGKWWDLDDDVHDDDESNNGLDDDNVYYIHEEDADGGLHTSIAYRMAQHMQM</sequence>
<keyword evidence="1" id="KW-0472">Membrane</keyword>
<dbReference type="EMBL" id="CAJVRL010000057">
    <property type="protein sequence ID" value="CAG8954670.1"/>
    <property type="molecule type" value="Genomic_DNA"/>
</dbReference>
<gene>
    <name evidence="2" type="ORF">HYFRA_00004592</name>
</gene>
<dbReference type="OrthoDB" id="3562691at2759"/>
<dbReference type="AlphaFoldDB" id="A0A9N9KUT8"/>
<keyword evidence="1" id="KW-1133">Transmembrane helix</keyword>
<proteinExistence type="predicted"/>
<accession>A0A9N9KUT8</accession>
<keyword evidence="1" id="KW-0812">Transmembrane</keyword>
<evidence type="ECO:0000256" key="1">
    <source>
        <dbReference type="SAM" id="Phobius"/>
    </source>
</evidence>
<reference evidence="2" key="1">
    <citation type="submission" date="2021-07" db="EMBL/GenBank/DDBJ databases">
        <authorList>
            <person name="Durling M."/>
        </authorList>
    </citation>
    <scope>NUCLEOTIDE SEQUENCE</scope>
</reference>
<evidence type="ECO:0000313" key="3">
    <source>
        <dbReference type="Proteomes" id="UP000696280"/>
    </source>
</evidence>
<keyword evidence="3" id="KW-1185">Reference proteome</keyword>
<name>A0A9N9KUT8_9HELO</name>
<evidence type="ECO:0000313" key="2">
    <source>
        <dbReference type="EMBL" id="CAG8954670.1"/>
    </source>
</evidence>
<dbReference type="Proteomes" id="UP000696280">
    <property type="component" value="Unassembled WGS sequence"/>
</dbReference>
<protein>
    <submittedName>
        <fullName evidence="2">Uncharacterized protein</fullName>
    </submittedName>
</protein>
<organism evidence="2 3">
    <name type="scientific">Hymenoscyphus fraxineus</name>
    <dbReference type="NCBI Taxonomy" id="746836"/>
    <lineage>
        <taxon>Eukaryota</taxon>
        <taxon>Fungi</taxon>
        <taxon>Dikarya</taxon>
        <taxon>Ascomycota</taxon>
        <taxon>Pezizomycotina</taxon>
        <taxon>Leotiomycetes</taxon>
        <taxon>Helotiales</taxon>
        <taxon>Helotiaceae</taxon>
        <taxon>Hymenoscyphus</taxon>
    </lineage>
</organism>
<feature type="transmembrane region" description="Helical" evidence="1">
    <location>
        <begin position="16"/>
        <end position="34"/>
    </location>
</feature>